<comment type="caution">
    <text evidence="1">The sequence shown here is derived from an EMBL/GenBank/DDBJ whole genome shotgun (WGS) entry which is preliminary data.</text>
</comment>
<organism evidence="1 2">
    <name type="scientific">Bifidobacterium longum subsp. infantis</name>
    <dbReference type="NCBI Taxonomy" id="1682"/>
    <lineage>
        <taxon>Bacteria</taxon>
        <taxon>Bacillati</taxon>
        <taxon>Actinomycetota</taxon>
        <taxon>Actinomycetes</taxon>
        <taxon>Bifidobacteriales</taxon>
        <taxon>Bifidobacteriaceae</taxon>
        <taxon>Bifidobacterium</taxon>
    </lineage>
</organism>
<name>A0A7D4XXK1_BIFLI</name>
<dbReference type="Proteomes" id="UP000551316">
    <property type="component" value="Unassembled WGS sequence"/>
</dbReference>
<dbReference type="RefSeq" id="WP_136527163.1">
    <property type="nucleotide sequence ID" value="NZ_CP054425.1"/>
</dbReference>
<dbReference type="AlphaFoldDB" id="A0A7D4XXK1"/>
<reference evidence="1 2" key="1">
    <citation type="submission" date="2020-05" db="EMBL/GenBank/DDBJ databases">
        <title>Draft Genome Sequence of Bifidobacterium longum subsp. Infantis BI-G201, a Commercialization Strain.</title>
        <authorList>
            <person name="Song J."/>
            <person name="Xu Y."/>
            <person name="Han D."/>
            <person name="Teng Q."/>
            <person name="Jiang D."/>
            <person name="Liu Q."/>
        </authorList>
    </citation>
    <scope>NUCLEOTIDE SEQUENCE [LARGE SCALE GENOMIC DNA]</scope>
    <source>
        <strain evidence="1 2">BI-G201</strain>
    </source>
</reference>
<evidence type="ECO:0000313" key="2">
    <source>
        <dbReference type="Proteomes" id="UP000551316"/>
    </source>
</evidence>
<sequence length="159" mass="18855">MADRDRTHLGRTIGTGPKSACLIILWQNHREALEADWLHRYHTTWQPIRLDTWLNAPKGHKPKASLSLDKAWKLTRQILRDHTSNSYAALAGWSYTPTGEEIAMWDRLELEGRLKRRGWRPWTDKRADQFGATRQQTPAERAQRMRRRHQLNQRFHITE</sequence>
<protein>
    <submittedName>
        <fullName evidence="1">Uncharacterized protein</fullName>
    </submittedName>
</protein>
<evidence type="ECO:0000313" key="1">
    <source>
        <dbReference type="EMBL" id="NQX50712.1"/>
    </source>
</evidence>
<accession>A0A7D4XXK1</accession>
<gene>
    <name evidence="1" type="ORF">HNS28_04385</name>
</gene>
<dbReference type="EMBL" id="JABNND010000007">
    <property type="protein sequence ID" value="NQX50712.1"/>
    <property type="molecule type" value="Genomic_DNA"/>
</dbReference>
<proteinExistence type="predicted"/>